<protein>
    <recommendedName>
        <fullName evidence="3">Urease accessory protein UreD</fullName>
    </recommendedName>
</protein>
<evidence type="ECO:0000256" key="2">
    <source>
        <dbReference type="ARBA" id="ARBA00023186"/>
    </source>
</evidence>
<dbReference type="PANTHER" id="PTHR33643:SF1">
    <property type="entry name" value="UREASE ACCESSORY PROTEIN D"/>
    <property type="match status" value="1"/>
</dbReference>
<evidence type="ECO:0000313" key="4">
    <source>
        <dbReference type="EMBL" id="MFD2264488.1"/>
    </source>
</evidence>
<proteinExistence type="inferred from homology"/>
<evidence type="ECO:0000313" key="5">
    <source>
        <dbReference type="Proteomes" id="UP001597295"/>
    </source>
</evidence>
<keyword evidence="5" id="KW-1185">Reference proteome</keyword>
<dbReference type="Pfam" id="PF01774">
    <property type="entry name" value="UreD"/>
    <property type="match status" value="1"/>
</dbReference>
<evidence type="ECO:0000256" key="3">
    <source>
        <dbReference type="HAMAP-Rule" id="MF_01384"/>
    </source>
</evidence>
<comment type="caution">
    <text evidence="4">The sequence shown here is derived from an EMBL/GenBank/DDBJ whole genome shotgun (WGS) entry which is preliminary data.</text>
</comment>
<keyword evidence="2 3" id="KW-0143">Chaperone</keyword>
<accession>A0ABW5DTM0</accession>
<sequence length="286" mass="30329">MTSAPRIFSSSPMQRADGAARIVFARREDGVSALADLYQRSPAKVLFPGGEDIPEAVLVTTSGGLTGGDRMQLAVAVQAGAEAVVTSQAAEKHYKSSDDTPTEMTQVFSVGAGATLEMLPQEQILFEGSRLKRRTDIHLTATSRLLMVDCLFFGRSAHGESVTMGMLNDRWQLYRDGRLLWADGLRLLGNIQETLAAQHGFGGAKALATLVMHGVEAEGARDRLRAVLAPALHSGTLGGVTALGSLVIARIAGPDAALVRAALVTMTEAARAELGRPARLPRVWAT</sequence>
<name>A0ABW5DTM0_9PROT</name>
<evidence type="ECO:0000256" key="1">
    <source>
        <dbReference type="ARBA" id="ARBA00007177"/>
    </source>
</evidence>
<dbReference type="EMBL" id="JBHUIP010000013">
    <property type="protein sequence ID" value="MFD2264488.1"/>
    <property type="molecule type" value="Genomic_DNA"/>
</dbReference>
<dbReference type="HAMAP" id="MF_01384">
    <property type="entry name" value="UreD"/>
    <property type="match status" value="1"/>
</dbReference>
<dbReference type="Proteomes" id="UP001597295">
    <property type="component" value="Unassembled WGS sequence"/>
</dbReference>
<keyword evidence="3" id="KW-0963">Cytoplasm</keyword>
<comment type="subcellular location">
    <subcellularLocation>
        <location evidence="3">Cytoplasm</location>
    </subcellularLocation>
</comment>
<comment type="similarity">
    <text evidence="1 3">Belongs to the UreD family.</text>
</comment>
<dbReference type="InterPro" id="IPR002669">
    <property type="entry name" value="UreD"/>
</dbReference>
<reference evidence="5" key="1">
    <citation type="journal article" date="2019" name="Int. J. Syst. Evol. Microbiol.">
        <title>The Global Catalogue of Microorganisms (GCM) 10K type strain sequencing project: providing services to taxonomists for standard genome sequencing and annotation.</title>
        <authorList>
            <consortium name="The Broad Institute Genomics Platform"/>
            <consortium name="The Broad Institute Genome Sequencing Center for Infectious Disease"/>
            <person name="Wu L."/>
            <person name="Ma J."/>
        </authorList>
    </citation>
    <scope>NUCLEOTIDE SEQUENCE [LARGE SCALE GENOMIC DNA]</scope>
    <source>
        <strain evidence="5">CGMCC 1.19062</strain>
    </source>
</reference>
<dbReference type="RefSeq" id="WP_379877576.1">
    <property type="nucleotide sequence ID" value="NZ_JBHUIP010000013.1"/>
</dbReference>
<dbReference type="PANTHER" id="PTHR33643">
    <property type="entry name" value="UREASE ACCESSORY PROTEIN D"/>
    <property type="match status" value="1"/>
</dbReference>
<keyword evidence="3" id="KW-0996">Nickel insertion</keyword>
<comment type="subunit">
    <text evidence="3">UreD, UreF and UreG form a complex that acts as a GTP-hydrolysis-dependent molecular chaperone, activating the urease apoprotein by helping to assemble the nickel containing metallocenter of UreC. The UreE protein probably delivers the nickel.</text>
</comment>
<gene>
    <name evidence="3" type="primary">ureD</name>
    <name evidence="4" type="ORF">ACFSM5_16405</name>
</gene>
<comment type="function">
    <text evidence="3">Required for maturation of urease via the functional incorporation of the urease nickel metallocenter.</text>
</comment>
<organism evidence="4 5">
    <name type="scientific">Lacibacterium aquatile</name>
    <dbReference type="NCBI Taxonomy" id="1168082"/>
    <lineage>
        <taxon>Bacteria</taxon>
        <taxon>Pseudomonadati</taxon>
        <taxon>Pseudomonadota</taxon>
        <taxon>Alphaproteobacteria</taxon>
        <taxon>Rhodospirillales</taxon>
        <taxon>Rhodospirillaceae</taxon>
    </lineage>
</organism>